<accession>A0ACC0WP72</accession>
<comment type="caution">
    <text evidence="1">The sequence shown here is derived from an EMBL/GenBank/DDBJ whole genome shotgun (WGS) entry which is preliminary data.</text>
</comment>
<organism evidence="1 2">
    <name type="scientific">Peronosclerospora sorghi</name>
    <dbReference type="NCBI Taxonomy" id="230839"/>
    <lineage>
        <taxon>Eukaryota</taxon>
        <taxon>Sar</taxon>
        <taxon>Stramenopiles</taxon>
        <taxon>Oomycota</taxon>
        <taxon>Peronosporomycetes</taxon>
        <taxon>Peronosporales</taxon>
        <taxon>Peronosporaceae</taxon>
        <taxon>Peronosclerospora</taxon>
    </lineage>
</organism>
<proteinExistence type="predicted"/>
<protein>
    <submittedName>
        <fullName evidence="1">Uncharacterized protein</fullName>
    </submittedName>
</protein>
<dbReference type="Proteomes" id="UP001163321">
    <property type="component" value="Chromosome 10"/>
</dbReference>
<gene>
    <name evidence="1" type="ORF">PsorP6_016080</name>
</gene>
<evidence type="ECO:0000313" key="1">
    <source>
        <dbReference type="EMBL" id="KAI9920187.1"/>
    </source>
</evidence>
<reference evidence="1 2" key="1">
    <citation type="journal article" date="2022" name="bioRxiv">
        <title>The genome of the oomycete Peronosclerospora sorghi, a cosmopolitan pathogen of maize and sorghum, is inflated with dispersed pseudogenes.</title>
        <authorList>
            <person name="Fletcher K."/>
            <person name="Martin F."/>
            <person name="Isakeit T."/>
            <person name="Cavanaugh K."/>
            <person name="Magill C."/>
            <person name="Michelmore R."/>
        </authorList>
    </citation>
    <scope>NUCLEOTIDE SEQUENCE [LARGE SCALE GENOMIC DNA]</scope>
    <source>
        <strain evidence="1">P6</strain>
    </source>
</reference>
<evidence type="ECO:0000313" key="2">
    <source>
        <dbReference type="Proteomes" id="UP001163321"/>
    </source>
</evidence>
<keyword evidence="2" id="KW-1185">Reference proteome</keyword>
<dbReference type="EMBL" id="CM047589">
    <property type="protein sequence ID" value="KAI9920187.1"/>
    <property type="molecule type" value="Genomic_DNA"/>
</dbReference>
<sequence length="73" mass="8077">MAKRTRNTILSDLRIQLEGNTFMVILNTAGGTGDAQKTYNQQVAPVFEQANVEVETVVTRHVEDATEIVKICV</sequence>
<name>A0ACC0WP72_9STRA</name>